<gene>
    <name evidence="2" type="ORF">AAIA72_11770</name>
</gene>
<dbReference type="PROSITE" id="PS51833">
    <property type="entry name" value="HDOD"/>
    <property type="match status" value="1"/>
</dbReference>
<dbReference type="Pfam" id="PF08668">
    <property type="entry name" value="HDOD"/>
    <property type="match status" value="1"/>
</dbReference>
<accession>A0AB39UTA5</accession>
<dbReference type="RefSeq" id="WP_369600518.1">
    <property type="nucleotide sequence ID" value="NZ_CP154858.1"/>
</dbReference>
<organism evidence="2">
    <name type="scientific">Thermohahella caldifontis</name>
    <dbReference type="NCBI Taxonomy" id="3142973"/>
    <lineage>
        <taxon>Bacteria</taxon>
        <taxon>Pseudomonadati</taxon>
        <taxon>Pseudomonadota</taxon>
        <taxon>Gammaproteobacteria</taxon>
        <taxon>Oceanospirillales</taxon>
        <taxon>Hahellaceae</taxon>
        <taxon>Thermohahella</taxon>
    </lineage>
</organism>
<sequence length="274" mass="30291">MSLERLFDQVHNLPNIPKVVQELIDNFNNPDVNADAISKKLQMDQVLSAKVLRLANSARYGAGRKVASIDAAVVMLGFDTLKTLVVASGVTGAFKDVPGLDKKAFWRDSFMVANICKLIGKHSALDPEVAFTAGMLHNIGDVLIAMAEPEKWRKVHELVKEGGNRTELEQNQFGVDYTQVGAELARRWKFPEEIQDALANQAHPEEAEPFSGLAAAIKIARYVNDAMAAGKSREEILENFPMDLANQIGLDVVTFFDKMVDMFNEEDDIDSLLS</sequence>
<dbReference type="PANTHER" id="PTHR33525:SF6">
    <property type="entry name" value="HDOD DOMAIN-CONTAINING PROTEIN"/>
    <property type="match status" value="1"/>
</dbReference>
<dbReference type="InterPro" id="IPR052340">
    <property type="entry name" value="RNase_Y/CdgJ"/>
</dbReference>
<protein>
    <submittedName>
        <fullName evidence="2">HDOD domain-containing protein</fullName>
    </submittedName>
</protein>
<evidence type="ECO:0000313" key="2">
    <source>
        <dbReference type="EMBL" id="XDT71482.1"/>
    </source>
</evidence>
<dbReference type="EMBL" id="CP154858">
    <property type="protein sequence ID" value="XDT71482.1"/>
    <property type="molecule type" value="Genomic_DNA"/>
</dbReference>
<dbReference type="AlphaFoldDB" id="A0AB39UTA5"/>
<dbReference type="InterPro" id="IPR013976">
    <property type="entry name" value="HDOD"/>
</dbReference>
<proteinExistence type="predicted"/>
<dbReference type="PANTHER" id="PTHR33525">
    <property type="match status" value="1"/>
</dbReference>
<feature type="domain" description="HDOD" evidence="1">
    <location>
        <begin position="13"/>
        <end position="204"/>
    </location>
</feature>
<dbReference type="KEGG" id="tcd:AAIA72_11770"/>
<evidence type="ECO:0000259" key="1">
    <source>
        <dbReference type="PROSITE" id="PS51833"/>
    </source>
</evidence>
<name>A0AB39UTA5_9GAMM</name>
<dbReference type="SUPFAM" id="SSF109604">
    <property type="entry name" value="HD-domain/PDEase-like"/>
    <property type="match status" value="1"/>
</dbReference>
<dbReference type="Gene3D" id="1.10.3210.10">
    <property type="entry name" value="Hypothetical protein af1432"/>
    <property type="match status" value="1"/>
</dbReference>
<reference evidence="2" key="1">
    <citation type="submission" date="2024-05" db="EMBL/GenBank/DDBJ databases">
        <title>Genome sequencing of novel strain.</title>
        <authorList>
            <person name="Ganbat D."/>
            <person name="Ganbat S."/>
            <person name="Lee S.-J."/>
        </authorList>
    </citation>
    <scope>NUCLEOTIDE SEQUENCE</scope>
    <source>
        <strain evidence="2">SMD15-11</strain>
    </source>
</reference>